<dbReference type="GO" id="GO:0000160">
    <property type="term" value="P:phosphorelay signal transduction system"/>
    <property type="evidence" value="ECO:0007669"/>
    <property type="project" value="InterPro"/>
</dbReference>
<dbReference type="SMART" id="SM00448">
    <property type="entry name" value="REC"/>
    <property type="match status" value="1"/>
</dbReference>
<sequence length="144" mass="16536">MKKLQGILLIDDDDTNNFLNNRLLSRLEIADQIREFRNGKQAFDYLYAISQGIVDASSAEYVKPSLILLDINMPVMDGFEFLQMFEKLDPAFRADIVLALLTTSEHKQDTERAAASNITYLTKPLTTEKVEELLNQHFPELRLK</sequence>
<keyword evidence="1" id="KW-0597">Phosphoprotein</keyword>
<evidence type="ECO:0000256" key="1">
    <source>
        <dbReference type="PROSITE-ProRule" id="PRU00169"/>
    </source>
</evidence>
<dbReference type="AlphaFoldDB" id="A0A6P1NZZ6"/>
<name>A0A6P1NZZ6_9BACT</name>
<keyword evidence="4" id="KW-1185">Reference proteome</keyword>
<dbReference type="InterPro" id="IPR052893">
    <property type="entry name" value="TCS_response_regulator"/>
</dbReference>
<accession>A0A6P1NZZ6</accession>
<evidence type="ECO:0000259" key="2">
    <source>
        <dbReference type="PROSITE" id="PS50110"/>
    </source>
</evidence>
<dbReference type="Pfam" id="PF00072">
    <property type="entry name" value="Response_reg"/>
    <property type="match status" value="1"/>
</dbReference>
<dbReference type="Gene3D" id="3.40.50.2300">
    <property type="match status" value="1"/>
</dbReference>
<protein>
    <submittedName>
        <fullName evidence="3">Response regulator</fullName>
    </submittedName>
</protein>
<dbReference type="PANTHER" id="PTHR44520:SF2">
    <property type="entry name" value="RESPONSE REGULATOR RCP1"/>
    <property type="match status" value="1"/>
</dbReference>
<gene>
    <name evidence="3" type="ORF">GU926_08965</name>
</gene>
<feature type="domain" description="Response regulatory" evidence="2">
    <location>
        <begin position="6"/>
        <end position="138"/>
    </location>
</feature>
<proteinExistence type="predicted"/>
<dbReference type="SUPFAM" id="SSF52172">
    <property type="entry name" value="CheY-like"/>
    <property type="match status" value="1"/>
</dbReference>
<dbReference type="Proteomes" id="UP000464214">
    <property type="component" value="Chromosome"/>
</dbReference>
<dbReference type="RefSeq" id="WP_160691078.1">
    <property type="nucleotide sequence ID" value="NZ_CP047897.1"/>
</dbReference>
<dbReference type="InterPro" id="IPR011006">
    <property type="entry name" value="CheY-like_superfamily"/>
</dbReference>
<reference evidence="3 4" key="1">
    <citation type="submission" date="2020-01" db="EMBL/GenBank/DDBJ databases">
        <authorList>
            <person name="Kim M."/>
        </authorList>
    </citation>
    <scope>NUCLEOTIDE SEQUENCE [LARGE SCALE GENOMIC DNA]</scope>
    <source>
        <strain evidence="3 4">BT10</strain>
    </source>
</reference>
<dbReference type="PANTHER" id="PTHR44520">
    <property type="entry name" value="RESPONSE REGULATOR RCP1-RELATED"/>
    <property type="match status" value="1"/>
</dbReference>
<evidence type="ECO:0000313" key="3">
    <source>
        <dbReference type="EMBL" id="QHL87561.1"/>
    </source>
</evidence>
<feature type="modified residue" description="4-aspartylphosphate" evidence="1">
    <location>
        <position position="70"/>
    </location>
</feature>
<organism evidence="3 4">
    <name type="scientific">Nibribacter ruber</name>
    <dbReference type="NCBI Taxonomy" id="2698458"/>
    <lineage>
        <taxon>Bacteria</taxon>
        <taxon>Pseudomonadati</taxon>
        <taxon>Bacteroidota</taxon>
        <taxon>Cytophagia</taxon>
        <taxon>Cytophagales</taxon>
        <taxon>Hymenobacteraceae</taxon>
        <taxon>Nibribacter</taxon>
    </lineage>
</organism>
<evidence type="ECO:0000313" key="4">
    <source>
        <dbReference type="Proteomes" id="UP000464214"/>
    </source>
</evidence>
<dbReference type="EMBL" id="CP047897">
    <property type="protein sequence ID" value="QHL87561.1"/>
    <property type="molecule type" value="Genomic_DNA"/>
</dbReference>
<dbReference type="InterPro" id="IPR001789">
    <property type="entry name" value="Sig_transdc_resp-reg_receiver"/>
</dbReference>
<dbReference type="KEGG" id="nib:GU926_08965"/>
<dbReference type="PROSITE" id="PS50110">
    <property type="entry name" value="RESPONSE_REGULATORY"/>
    <property type="match status" value="1"/>
</dbReference>